<dbReference type="RefSeq" id="WP_359771284.1">
    <property type="nucleotide sequence ID" value="NZ_JBEYRR010000001.1"/>
</dbReference>
<name>A0ABV3LRT3_9ACTN</name>
<dbReference type="EMBL" id="JBEYRS010000003">
    <property type="protein sequence ID" value="MEW2362157.1"/>
    <property type="molecule type" value="Genomic_DNA"/>
</dbReference>
<protein>
    <submittedName>
        <fullName evidence="2">Uncharacterized protein</fullName>
    </submittedName>
</protein>
<accession>A0ABV3LRT3</accession>
<organism evidence="2 3">
    <name type="scientific">Streptomyces huasconensis</name>
    <dbReference type="NCBI Taxonomy" id="1854574"/>
    <lineage>
        <taxon>Bacteria</taxon>
        <taxon>Bacillati</taxon>
        <taxon>Actinomycetota</taxon>
        <taxon>Actinomycetes</taxon>
        <taxon>Kitasatosporales</taxon>
        <taxon>Streptomycetaceae</taxon>
        <taxon>Streptomyces</taxon>
    </lineage>
</organism>
<dbReference type="Proteomes" id="UP001553843">
    <property type="component" value="Unassembled WGS sequence"/>
</dbReference>
<comment type="caution">
    <text evidence="2">The sequence shown here is derived from an EMBL/GenBank/DDBJ whole genome shotgun (WGS) entry which is preliminary data.</text>
</comment>
<sequence>MPTSLPPLPPRGRSGTRGDPEVAHAYARAVDHAGITAAPLHLVGHVIASGLPTRGRGGR</sequence>
<proteinExistence type="predicted"/>
<evidence type="ECO:0000256" key="1">
    <source>
        <dbReference type="SAM" id="MobiDB-lite"/>
    </source>
</evidence>
<evidence type="ECO:0000313" key="3">
    <source>
        <dbReference type="Proteomes" id="UP001553843"/>
    </source>
</evidence>
<reference evidence="2 3" key="1">
    <citation type="submission" date="2024-06" db="EMBL/GenBank/DDBJ databases">
        <title>The Natural Products Discovery Center: Release of the First 8490 Sequenced Strains for Exploring Actinobacteria Biosynthetic Diversity.</title>
        <authorList>
            <person name="Kalkreuter E."/>
            <person name="Kautsar S.A."/>
            <person name="Yang D."/>
            <person name="Bader C.D."/>
            <person name="Teijaro C.N."/>
            <person name="Fluegel L."/>
            <person name="Davis C.M."/>
            <person name="Simpson J.R."/>
            <person name="Lauterbach L."/>
            <person name="Steele A.D."/>
            <person name="Gui C."/>
            <person name="Meng S."/>
            <person name="Li G."/>
            <person name="Viehrig K."/>
            <person name="Ye F."/>
            <person name="Su P."/>
            <person name="Kiefer A.F."/>
            <person name="Nichols A."/>
            <person name="Cepeda A.J."/>
            <person name="Yan W."/>
            <person name="Fan B."/>
            <person name="Jiang Y."/>
            <person name="Adhikari A."/>
            <person name="Zheng C.-J."/>
            <person name="Schuster L."/>
            <person name="Cowan T.M."/>
            <person name="Smanski M.J."/>
            <person name="Chevrette M.G."/>
            <person name="De Carvalho L.P.S."/>
            <person name="Shen B."/>
        </authorList>
    </citation>
    <scope>NUCLEOTIDE SEQUENCE [LARGE SCALE GENOMIC DNA]</scope>
    <source>
        <strain evidence="2 3">NPDC047833</strain>
    </source>
</reference>
<feature type="region of interest" description="Disordered" evidence="1">
    <location>
        <begin position="1"/>
        <end position="20"/>
    </location>
</feature>
<evidence type="ECO:0000313" key="2">
    <source>
        <dbReference type="EMBL" id="MEW2362157.1"/>
    </source>
</evidence>
<feature type="compositionally biased region" description="Pro residues" evidence="1">
    <location>
        <begin position="1"/>
        <end position="10"/>
    </location>
</feature>
<gene>
    <name evidence="2" type="ORF">AB0887_09370</name>
</gene>
<keyword evidence="3" id="KW-1185">Reference proteome</keyword>